<keyword evidence="3" id="KW-1185">Reference proteome</keyword>
<sequence length="246" mass="28813">MIEQDHHARASGDMMAYWRDSLFLGKEWRHSVNYAISQHDCGWKPFDKAPFWNDKKRAPYTFIDFPLSSKLVLYKQGIDQVEERDRYAALLCSVHFSRFLTHEAAEEAKKFVAQEKQRQERLMDSLEILNQSFLPFHYGLLQLGDNLSLYICLNEPGTTKEKEHPFFRNGIPLSPALSEIKKEKIQLYWRDNQTIVLDTFPFKEEITVSIKQKIISKESIAAKGFLESYQKAGFQHMTVRLTTQNN</sequence>
<dbReference type="Pfam" id="PF13030">
    <property type="entry name" value="DUF3891"/>
    <property type="match status" value="1"/>
</dbReference>
<keyword evidence="1" id="KW-0175">Coiled coil</keyword>
<dbReference type="EMBL" id="MAYT01000012">
    <property type="protein sequence ID" value="OCA89143.1"/>
    <property type="molecule type" value="Genomic_DNA"/>
</dbReference>
<dbReference type="AlphaFoldDB" id="A0A1B9AZG5"/>
<reference evidence="3" key="1">
    <citation type="submission" date="2016-05" db="EMBL/GenBank/DDBJ databases">
        <authorList>
            <person name="Liu B."/>
            <person name="Wang J."/>
            <person name="Zhu Y."/>
            <person name="Liu G."/>
            <person name="Chen Q."/>
            <person name="Chen Z."/>
            <person name="Lan J."/>
            <person name="Che J."/>
            <person name="Ge C."/>
            <person name="Shi H."/>
            <person name="Pan Z."/>
            <person name="Liu X."/>
        </authorList>
    </citation>
    <scope>NUCLEOTIDE SEQUENCE [LARGE SCALE GENOMIC DNA]</scope>
    <source>
        <strain evidence="3">FJAT-27215</strain>
    </source>
</reference>
<dbReference type="InterPro" id="IPR024992">
    <property type="entry name" value="DUF3891"/>
</dbReference>
<evidence type="ECO:0000313" key="2">
    <source>
        <dbReference type="EMBL" id="OCA89143.1"/>
    </source>
</evidence>
<comment type="caution">
    <text evidence="2">The sequence shown here is derived from an EMBL/GenBank/DDBJ whole genome shotgun (WGS) entry which is preliminary data.</text>
</comment>
<name>A0A1B9AZG5_9BACI</name>
<evidence type="ECO:0000256" key="1">
    <source>
        <dbReference type="SAM" id="Coils"/>
    </source>
</evidence>
<organism evidence="2 3">
    <name type="scientific">Pseudobacillus wudalianchiensis</name>
    <dbReference type="NCBI Taxonomy" id="1743143"/>
    <lineage>
        <taxon>Bacteria</taxon>
        <taxon>Bacillati</taxon>
        <taxon>Bacillota</taxon>
        <taxon>Bacilli</taxon>
        <taxon>Bacillales</taxon>
        <taxon>Bacillaceae</taxon>
        <taxon>Pseudobacillus</taxon>
    </lineage>
</organism>
<evidence type="ECO:0008006" key="4">
    <source>
        <dbReference type="Google" id="ProtNLM"/>
    </source>
</evidence>
<evidence type="ECO:0000313" key="3">
    <source>
        <dbReference type="Proteomes" id="UP000092578"/>
    </source>
</evidence>
<accession>A0A1B9AZG5</accession>
<protein>
    <recommendedName>
        <fullName evidence="4">DUF3891 family protein</fullName>
    </recommendedName>
</protein>
<dbReference type="Proteomes" id="UP000092578">
    <property type="component" value="Unassembled WGS sequence"/>
</dbReference>
<gene>
    <name evidence="2" type="ORF">A8F95_05190</name>
</gene>
<proteinExistence type="predicted"/>
<feature type="coiled-coil region" evidence="1">
    <location>
        <begin position="102"/>
        <end position="132"/>
    </location>
</feature>